<dbReference type="NCBIfam" id="NF006020">
    <property type="entry name" value="PRK08162.1"/>
    <property type="match status" value="1"/>
</dbReference>
<feature type="domain" description="AMP-binding enzyme C-terminal" evidence="9">
    <location>
        <begin position="455"/>
        <end position="529"/>
    </location>
</feature>
<dbReference type="RefSeq" id="WP_124738548.1">
    <property type="nucleotide sequence ID" value="NZ_CP034086.1"/>
</dbReference>
<dbReference type="InterPro" id="IPR000873">
    <property type="entry name" value="AMP-dep_synth/lig_dom"/>
</dbReference>
<dbReference type="EC" id="6.2.1.44" evidence="6"/>
<evidence type="ECO:0000259" key="9">
    <source>
        <dbReference type="Pfam" id="PF13193"/>
    </source>
</evidence>
<evidence type="ECO:0000256" key="4">
    <source>
        <dbReference type="ARBA" id="ARBA00023098"/>
    </source>
</evidence>
<name>A0A3G8M4E7_9HYPH</name>
<organism evidence="10 11">
    <name type="scientific">Methylocystis rosea</name>
    <dbReference type="NCBI Taxonomy" id="173366"/>
    <lineage>
        <taxon>Bacteria</taxon>
        <taxon>Pseudomonadati</taxon>
        <taxon>Pseudomonadota</taxon>
        <taxon>Alphaproteobacteria</taxon>
        <taxon>Hyphomicrobiales</taxon>
        <taxon>Methylocystaceae</taxon>
        <taxon>Methylocystis</taxon>
    </lineage>
</organism>
<dbReference type="Pfam" id="PF13193">
    <property type="entry name" value="AMP-binding_C"/>
    <property type="match status" value="1"/>
</dbReference>
<evidence type="ECO:0000256" key="7">
    <source>
        <dbReference type="ARBA" id="ARBA00067668"/>
    </source>
</evidence>
<dbReference type="FunFam" id="3.30.300.30:FF:000008">
    <property type="entry name" value="2,3-dihydroxybenzoate-AMP ligase"/>
    <property type="match status" value="1"/>
</dbReference>
<keyword evidence="3" id="KW-0276">Fatty acid metabolism</keyword>
<evidence type="ECO:0000259" key="8">
    <source>
        <dbReference type="Pfam" id="PF00501"/>
    </source>
</evidence>
<dbReference type="InterPro" id="IPR045851">
    <property type="entry name" value="AMP-bd_C_sf"/>
</dbReference>
<proteinExistence type="inferred from homology"/>
<dbReference type="AlphaFoldDB" id="A0A3G8M4E7"/>
<dbReference type="KEGG" id="mros:EHO51_08665"/>
<gene>
    <name evidence="10" type="ORF">EHO51_08665</name>
</gene>
<dbReference type="GO" id="GO:0016874">
    <property type="term" value="F:ligase activity"/>
    <property type="evidence" value="ECO:0007669"/>
    <property type="project" value="UniProtKB-KW"/>
</dbReference>
<dbReference type="InterPro" id="IPR042099">
    <property type="entry name" value="ANL_N_sf"/>
</dbReference>
<evidence type="ECO:0000256" key="1">
    <source>
        <dbReference type="ARBA" id="ARBA00006432"/>
    </source>
</evidence>
<dbReference type="SUPFAM" id="SSF56801">
    <property type="entry name" value="Acetyl-CoA synthetase-like"/>
    <property type="match status" value="1"/>
</dbReference>
<evidence type="ECO:0000256" key="5">
    <source>
        <dbReference type="ARBA" id="ARBA00051915"/>
    </source>
</evidence>
<evidence type="ECO:0000256" key="6">
    <source>
        <dbReference type="ARBA" id="ARBA00066616"/>
    </source>
</evidence>
<dbReference type="GO" id="GO:0006631">
    <property type="term" value="P:fatty acid metabolic process"/>
    <property type="evidence" value="ECO:0007669"/>
    <property type="project" value="UniProtKB-KW"/>
</dbReference>
<dbReference type="InterPro" id="IPR020845">
    <property type="entry name" value="AMP-binding_CS"/>
</dbReference>
<dbReference type="InterPro" id="IPR025110">
    <property type="entry name" value="AMP-bd_C"/>
</dbReference>
<keyword evidence="2" id="KW-0436">Ligase</keyword>
<dbReference type="Proteomes" id="UP000273982">
    <property type="component" value="Chromosome"/>
</dbReference>
<evidence type="ECO:0000256" key="3">
    <source>
        <dbReference type="ARBA" id="ARBA00022832"/>
    </source>
</evidence>
<keyword evidence="4" id="KW-0443">Lipid metabolism</keyword>
<dbReference type="CDD" id="cd12118">
    <property type="entry name" value="ttLC_FACS_AEE21_like"/>
    <property type="match status" value="1"/>
</dbReference>
<dbReference type="EMBL" id="CP034086">
    <property type="protein sequence ID" value="AZG76796.1"/>
    <property type="molecule type" value="Genomic_DNA"/>
</dbReference>
<dbReference type="PANTHER" id="PTHR43859">
    <property type="entry name" value="ACYL-ACTIVATING ENZYME"/>
    <property type="match status" value="1"/>
</dbReference>
<evidence type="ECO:0000313" key="11">
    <source>
        <dbReference type="Proteomes" id="UP000273982"/>
    </source>
</evidence>
<evidence type="ECO:0000256" key="2">
    <source>
        <dbReference type="ARBA" id="ARBA00022598"/>
    </source>
</evidence>
<dbReference type="Pfam" id="PF00501">
    <property type="entry name" value="AMP-binding"/>
    <property type="match status" value="1"/>
</dbReference>
<reference evidence="10 11" key="1">
    <citation type="submission" date="2018-11" db="EMBL/GenBank/DDBJ databases">
        <title>Genome squencing of methanotrophic bacteria isolated from alkaline groundwater in Korea.</title>
        <authorList>
            <person name="Nguyen L.N."/>
        </authorList>
    </citation>
    <scope>NUCLEOTIDE SEQUENCE [LARGE SCALE GENOMIC DNA]</scope>
    <source>
        <strain evidence="10 11">GW6</strain>
    </source>
</reference>
<sequence length="552" mass="61086">MTNSPYDRDLERNSANFQPLTPITFLERAAAVFPERIAIAHGQLRRNYRDFYARSLRLASALEKAGLGRGDTVSVMLANTPAMLECHYAVPMMGAVLNTLNTRLDASILAFTLDHAETKALIVDREFSDVIRDALSLAKATPVIIDYSDPEYDGPGERLGSIEYEDFLRSGDPDYQWSPPGDEWDAISLNYTSGTTGDPKGVVYHHRGAYLTALGNVLTGDMGRHPVYLWTLPMFHCNGWCFPWSISVNAGTHICLRQVRAGHIYELMAEHGVTHLCGAPIVMSTLLNATESEKKPLTRTARFFTAAAPPPQAVLAGMKAAGFEVTHLYGLTETYGPAAVNEWHDDWDSLDSGAQAQMKARQGVRYLVLENLDVIDPDSMQPVPRDGATMGEVMFRGNVVMKGYLKNKSASEKAFHGGWFHSGDLGVRHPDGYIQLKDRSKDIIISGGENISSIEVEDALFRHPKVRAAAVVAAPDDKWGETPCAFVELKDGEQATAQELIEWTRQHLAHFKCPRHVVFCELPKTSTGKIRKYVLRERAREIWPASATAASL</sequence>
<feature type="domain" description="AMP-dependent synthetase/ligase" evidence="8">
    <location>
        <begin position="26"/>
        <end position="405"/>
    </location>
</feature>
<evidence type="ECO:0000313" key="10">
    <source>
        <dbReference type="EMBL" id="AZG76796.1"/>
    </source>
</evidence>
<comment type="catalytic activity">
    <reaction evidence="5">
        <text>3-(methylsulfanyl)propanoate + ATP + CoA = 3-(methylsulfanyl)propanoyl-CoA + AMP + diphosphate</text>
        <dbReference type="Rhea" id="RHEA:43052"/>
        <dbReference type="ChEBI" id="CHEBI:30616"/>
        <dbReference type="ChEBI" id="CHEBI:33019"/>
        <dbReference type="ChEBI" id="CHEBI:49016"/>
        <dbReference type="ChEBI" id="CHEBI:57287"/>
        <dbReference type="ChEBI" id="CHEBI:82815"/>
        <dbReference type="ChEBI" id="CHEBI:456215"/>
        <dbReference type="EC" id="6.2.1.44"/>
    </reaction>
    <physiologicalReaction direction="left-to-right" evidence="5">
        <dbReference type="Rhea" id="RHEA:43053"/>
    </physiologicalReaction>
</comment>
<protein>
    <recommendedName>
        <fullName evidence="7">3-methylmercaptopropionyl-CoA ligase</fullName>
        <ecNumber evidence="6">6.2.1.44</ecNumber>
    </recommendedName>
</protein>
<accession>A0A3G8M4E7</accession>
<comment type="similarity">
    <text evidence="1">Belongs to the ATP-dependent AMP-binding enzyme family.</text>
</comment>
<dbReference type="PROSITE" id="PS00455">
    <property type="entry name" value="AMP_BINDING"/>
    <property type="match status" value="1"/>
</dbReference>
<dbReference type="Gene3D" id="3.40.50.12780">
    <property type="entry name" value="N-terminal domain of ligase-like"/>
    <property type="match status" value="1"/>
</dbReference>
<dbReference type="Gene3D" id="3.30.300.30">
    <property type="match status" value="1"/>
</dbReference>
<dbReference type="PANTHER" id="PTHR43859:SF4">
    <property type="entry name" value="BUTANOATE--COA LIGASE AAE1-RELATED"/>
    <property type="match status" value="1"/>
</dbReference>